<reference evidence="4 5" key="1">
    <citation type="submission" date="2023-12" db="EMBL/GenBank/DDBJ databases">
        <title>Friends and Foes: Symbiotic and Algicidal bacterial influence on Karenia brevis blooms.</title>
        <authorList>
            <person name="Fei C."/>
            <person name="Mohamed A.R."/>
            <person name="Booker A."/>
            <person name="Arshad M."/>
            <person name="Klass S."/>
            <person name="Ahn S."/>
            <person name="Gilbert P.M."/>
            <person name="Heil C.A."/>
            <person name="Martinez J.M."/>
            <person name="Amin S.A."/>
        </authorList>
    </citation>
    <scope>NUCLEOTIDE SEQUENCE [LARGE SCALE GENOMIC DNA]</scope>
    <source>
        <strain evidence="4 5">CE15</strain>
    </source>
</reference>
<keyword evidence="2 4" id="KW-0808">Transferase</keyword>
<evidence type="ECO:0000313" key="4">
    <source>
        <dbReference type="EMBL" id="MEI4549672.1"/>
    </source>
</evidence>
<dbReference type="SUPFAM" id="SSF56214">
    <property type="entry name" value="4'-phosphopantetheinyl transferase"/>
    <property type="match status" value="2"/>
</dbReference>
<proteinExistence type="inferred from homology"/>
<comment type="similarity">
    <text evidence="1">Belongs to the P-Pant transferase superfamily. Gsp/Sfp/HetI/AcpT family.</text>
</comment>
<dbReference type="InterPro" id="IPR008278">
    <property type="entry name" value="4-PPantetheinyl_Trfase_dom"/>
</dbReference>
<accession>A0ABU8EUD8</accession>
<dbReference type="InterPro" id="IPR037143">
    <property type="entry name" value="4-PPantetheinyl_Trfase_dom_sf"/>
</dbReference>
<dbReference type="PANTHER" id="PTHR12215:SF10">
    <property type="entry name" value="L-AMINOADIPATE-SEMIALDEHYDE DEHYDROGENASE-PHOSPHOPANTETHEINYL TRANSFERASE"/>
    <property type="match status" value="1"/>
</dbReference>
<keyword evidence="5" id="KW-1185">Reference proteome</keyword>
<sequence>METINNKKPPITGISPERAHFSVLSPKSPINLVIANSQALNFDQINITSLLSAHEISILERRKLERAKREYLASRYLIKQLAQQFFAYQAAELTTFFDEHTARLVIKYQNNTLPLSLVISHSKGWVAVYLAHEPERMGIDLEFMSQKRPFLKLAKHFYHQDEVKEIEAANPMSDTFFRIWTLKEALAKAVAMPIAQLLSPNVYHGYAKHNLAAYSCQMNGFDFSMATPITVKQPPALVEVSLKPDLTGFEQTAVNRLHHVI</sequence>
<evidence type="ECO:0000259" key="3">
    <source>
        <dbReference type="Pfam" id="PF01648"/>
    </source>
</evidence>
<feature type="domain" description="4'-phosphopantetheinyl transferase" evidence="3">
    <location>
        <begin position="137"/>
        <end position="201"/>
    </location>
</feature>
<comment type="caution">
    <text evidence="4">The sequence shown here is derived from an EMBL/GenBank/DDBJ whole genome shotgun (WGS) entry which is preliminary data.</text>
</comment>
<organism evidence="4 5">
    <name type="scientific">Pseudoalteromonas spongiae</name>
    <dbReference type="NCBI Taxonomy" id="298657"/>
    <lineage>
        <taxon>Bacteria</taxon>
        <taxon>Pseudomonadati</taxon>
        <taxon>Pseudomonadota</taxon>
        <taxon>Gammaproteobacteria</taxon>
        <taxon>Alteromonadales</taxon>
        <taxon>Pseudoalteromonadaceae</taxon>
        <taxon>Pseudoalteromonas</taxon>
    </lineage>
</organism>
<dbReference type="Gene3D" id="3.90.470.20">
    <property type="entry name" value="4'-phosphopantetheinyl transferase domain"/>
    <property type="match status" value="1"/>
</dbReference>
<dbReference type="GO" id="GO:0016740">
    <property type="term" value="F:transferase activity"/>
    <property type="evidence" value="ECO:0007669"/>
    <property type="project" value="UniProtKB-KW"/>
</dbReference>
<evidence type="ECO:0000256" key="2">
    <source>
        <dbReference type="ARBA" id="ARBA00022679"/>
    </source>
</evidence>
<dbReference type="Proteomes" id="UP001382455">
    <property type="component" value="Unassembled WGS sequence"/>
</dbReference>
<gene>
    <name evidence="4" type="ORF">WAE96_08175</name>
</gene>
<dbReference type="InterPro" id="IPR050559">
    <property type="entry name" value="P-Pant_transferase_sf"/>
</dbReference>
<name>A0ABU8EUD8_9GAMM</name>
<dbReference type="EMBL" id="JBAWKS010000001">
    <property type="protein sequence ID" value="MEI4549672.1"/>
    <property type="molecule type" value="Genomic_DNA"/>
</dbReference>
<dbReference type="Pfam" id="PF01648">
    <property type="entry name" value="ACPS"/>
    <property type="match status" value="1"/>
</dbReference>
<evidence type="ECO:0000256" key="1">
    <source>
        <dbReference type="ARBA" id="ARBA00010990"/>
    </source>
</evidence>
<dbReference type="RefSeq" id="WP_336435135.1">
    <property type="nucleotide sequence ID" value="NZ_JBAWKS010000001.1"/>
</dbReference>
<protein>
    <submittedName>
        <fullName evidence="4">4'-phosphopantetheinyl transferase superfamily protein</fullName>
    </submittedName>
</protein>
<evidence type="ECO:0000313" key="5">
    <source>
        <dbReference type="Proteomes" id="UP001382455"/>
    </source>
</evidence>
<dbReference type="PANTHER" id="PTHR12215">
    <property type="entry name" value="PHOSPHOPANTETHEINE TRANSFERASE"/>
    <property type="match status" value="1"/>
</dbReference>